<dbReference type="SUPFAM" id="SSF52540">
    <property type="entry name" value="P-loop containing nucleoside triphosphate hydrolases"/>
    <property type="match status" value="1"/>
</dbReference>
<dbReference type="GO" id="GO:0005524">
    <property type="term" value="F:ATP binding"/>
    <property type="evidence" value="ECO:0007669"/>
    <property type="project" value="UniProtKB-KW"/>
</dbReference>
<dbReference type="PROSITE" id="PS50166">
    <property type="entry name" value="IMPORTIN_B_NT"/>
    <property type="match status" value="1"/>
</dbReference>
<dbReference type="Pfam" id="PF09336">
    <property type="entry name" value="Vps4_C"/>
    <property type="match status" value="1"/>
</dbReference>
<evidence type="ECO:0000256" key="1">
    <source>
        <dbReference type="ARBA" id="ARBA00022741"/>
    </source>
</evidence>
<dbReference type="GO" id="GO:0007033">
    <property type="term" value="P:vacuole organization"/>
    <property type="evidence" value="ECO:0007669"/>
    <property type="project" value="TreeGrafter"/>
</dbReference>
<dbReference type="InterPro" id="IPR003959">
    <property type="entry name" value="ATPase_AAA_core"/>
</dbReference>
<keyword evidence="2 3" id="KW-0067">ATP-binding</keyword>
<dbReference type="InterPro" id="IPR015415">
    <property type="entry name" value="Spast_Vps4_C"/>
</dbReference>
<dbReference type="PANTHER" id="PTHR23074:SF83">
    <property type="entry name" value="VACUOLAR PROTEIN SORTING-ASSOCIATED PROTEIN 4A"/>
    <property type="match status" value="1"/>
</dbReference>
<evidence type="ECO:0000313" key="6">
    <source>
        <dbReference type="Proteomes" id="UP000023152"/>
    </source>
</evidence>
<dbReference type="OrthoDB" id="29072at2759"/>
<comment type="similarity">
    <text evidence="3">Belongs to the AAA ATPase family.</text>
</comment>
<dbReference type="Gene3D" id="1.10.8.60">
    <property type="match status" value="1"/>
</dbReference>
<gene>
    <name evidence="5" type="ORF">RFI_04382</name>
</gene>
<dbReference type="PROSITE" id="PS00674">
    <property type="entry name" value="AAA"/>
    <property type="match status" value="1"/>
</dbReference>
<dbReference type="InterPro" id="IPR050304">
    <property type="entry name" value="MT-severing_AAA_ATPase"/>
</dbReference>
<accession>X6P3M8</accession>
<dbReference type="InterPro" id="IPR003593">
    <property type="entry name" value="AAA+_ATPase"/>
</dbReference>
<protein>
    <submittedName>
        <fullName evidence="5">Vacuolar protein sorting-like protein</fullName>
    </submittedName>
</protein>
<dbReference type="SMART" id="SM00382">
    <property type="entry name" value="AAA"/>
    <property type="match status" value="1"/>
</dbReference>
<evidence type="ECO:0000259" key="4">
    <source>
        <dbReference type="PROSITE" id="PS50166"/>
    </source>
</evidence>
<dbReference type="GO" id="GO:0031267">
    <property type="term" value="F:small GTPase binding"/>
    <property type="evidence" value="ECO:0007669"/>
    <property type="project" value="InterPro"/>
</dbReference>
<dbReference type="InterPro" id="IPR027417">
    <property type="entry name" value="P-loop_NTPase"/>
</dbReference>
<feature type="domain" description="Importin N-terminal" evidence="4">
    <location>
        <begin position="521"/>
        <end position="556"/>
    </location>
</feature>
<dbReference type="InterPro" id="IPR001494">
    <property type="entry name" value="Importin-beta_N"/>
</dbReference>
<evidence type="ECO:0000313" key="5">
    <source>
        <dbReference type="EMBL" id="ETO32733.1"/>
    </source>
</evidence>
<comment type="caution">
    <text evidence="5">The sequence shown here is derived from an EMBL/GenBank/DDBJ whole genome shotgun (WGS) entry which is preliminary data.</text>
</comment>
<evidence type="ECO:0000256" key="2">
    <source>
        <dbReference type="ARBA" id="ARBA00022840"/>
    </source>
</evidence>
<dbReference type="PANTHER" id="PTHR23074">
    <property type="entry name" value="AAA DOMAIN-CONTAINING"/>
    <property type="match status" value="1"/>
</dbReference>
<dbReference type="GO" id="GO:0016887">
    <property type="term" value="F:ATP hydrolysis activity"/>
    <property type="evidence" value="ECO:0007669"/>
    <property type="project" value="InterPro"/>
</dbReference>
<proteinExistence type="inferred from homology"/>
<dbReference type="GO" id="GO:0006886">
    <property type="term" value="P:intracellular protein transport"/>
    <property type="evidence" value="ECO:0007669"/>
    <property type="project" value="InterPro"/>
</dbReference>
<name>X6P3M8_RETFI</name>
<dbReference type="AlphaFoldDB" id="X6P3M8"/>
<dbReference type="InterPro" id="IPR003960">
    <property type="entry name" value="ATPase_AAA_CS"/>
</dbReference>
<keyword evidence="6" id="KW-1185">Reference proteome</keyword>
<keyword evidence="1 3" id="KW-0547">Nucleotide-binding</keyword>
<dbReference type="EMBL" id="ASPP01003976">
    <property type="protein sequence ID" value="ETO32733.1"/>
    <property type="molecule type" value="Genomic_DNA"/>
</dbReference>
<reference evidence="5 6" key="1">
    <citation type="journal article" date="2013" name="Curr. Biol.">
        <title>The Genome of the Foraminiferan Reticulomyxa filosa.</title>
        <authorList>
            <person name="Glockner G."/>
            <person name="Hulsmann N."/>
            <person name="Schleicher M."/>
            <person name="Noegel A.A."/>
            <person name="Eichinger L."/>
            <person name="Gallinger C."/>
            <person name="Pawlowski J."/>
            <person name="Sierra R."/>
            <person name="Euteneuer U."/>
            <person name="Pillet L."/>
            <person name="Moustafa A."/>
            <person name="Platzer M."/>
            <person name="Groth M."/>
            <person name="Szafranski K."/>
            <person name="Schliwa M."/>
        </authorList>
    </citation>
    <scope>NUCLEOTIDE SEQUENCE [LARGE SCALE GENOMIC DNA]</scope>
</reference>
<dbReference type="Proteomes" id="UP000023152">
    <property type="component" value="Unassembled WGS sequence"/>
</dbReference>
<organism evidence="5 6">
    <name type="scientific">Reticulomyxa filosa</name>
    <dbReference type="NCBI Taxonomy" id="46433"/>
    <lineage>
        <taxon>Eukaryota</taxon>
        <taxon>Sar</taxon>
        <taxon>Rhizaria</taxon>
        <taxon>Retaria</taxon>
        <taxon>Foraminifera</taxon>
        <taxon>Monothalamids</taxon>
        <taxon>Reticulomyxidae</taxon>
        <taxon>Reticulomyxa</taxon>
    </lineage>
</organism>
<dbReference type="Pfam" id="PF00004">
    <property type="entry name" value="AAA"/>
    <property type="match status" value="2"/>
</dbReference>
<dbReference type="FunFam" id="3.40.50.300:FF:002588">
    <property type="entry name" value="ATPase, AAA family"/>
    <property type="match status" value="1"/>
</dbReference>
<dbReference type="Gene3D" id="3.40.50.300">
    <property type="entry name" value="P-loop containing nucleotide triphosphate hydrolases"/>
    <property type="match status" value="2"/>
</dbReference>
<evidence type="ECO:0000256" key="3">
    <source>
        <dbReference type="RuleBase" id="RU003651"/>
    </source>
</evidence>
<sequence length="584" mass="66731">MEKPNVKWDDVAGLETAKQLLKEAVILPIKFPQLFTGNRKPWEGILLYGPPGTGKSYLAKAVATEANNSTFFSVSSSDLVSKYVGESEKLVKQLFEMVCYAFLHAHGKSKGEGGGERKKKVQPMHIARDKKPAIIFIDEIDSLAGRRSDNEQDNTRRIKTEFLVQMQGVGKDTRGILTLGATNCPWDLDPAVRRRFVKRIYIPLPEKEARKGMFKLHIGNTPHKLTDKDFDILGERTPVHNFFFHNHLHFLNLKKKKKKKKGFSGSDINATHFKEIPDSDNPSQMALVPCPKTDPKGQKMSLMDIPPEKQDRVKAPPLEVSHFLKILTNAKPSVGAEDIERHVKWTSEFGQEGVSQPTLDNLQNCTILFFFVSCLLTPKVIYTCQNKKTPHILNLKFGHKSLKEISMLLFVRKRPEERAKNRNKITVNFFCFIPGILFVDQMSQGNQLQQLVVLLEQLVSGKDINQAQSKIQQFETQTGKKKGKNETKMKALQWHCCKYFAMRRYSQSSDKFALQKKPRWIVLKNVINNHWDKTDSRFREPLLEKNEKQGIKEKIVNPDLLGSSDSKIRNTTALISHEQLPYLL</sequence>
<dbReference type="GO" id="GO:0016197">
    <property type="term" value="P:endosomal transport"/>
    <property type="evidence" value="ECO:0007669"/>
    <property type="project" value="TreeGrafter"/>
</dbReference>